<comment type="similarity">
    <text evidence="1 3">Belongs to the bacterial flagellin family.</text>
</comment>
<keyword evidence="6" id="KW-0966">Cell projection</keyword>
<keyword evidence="2 3" id="KW-0975">Bacterial flagellum</keyword>
<dbReference type="InterPro" id="IPR046358">
    <property type="entry name" value="Flagellin_C"/>
</dbReference>
<proteinExistence type="inferred from homology"/>
<protein>
    <recommendedName>
        <fullName evidence="3">Flagellin</fullName>
    </recommendedName>
</protein>
<gene>
    <name evidence="6" type="ORF">H0485_06140</name>
</gene>
<comment type="caution">
    <text evidence="6">The sequence shown here is derived from an EMBL/GenBank/DDBJ whole genome shotgun (WGS) entry which is preliminary data.</text>
</comment>
<name>A0ABS8CJL9_9RHOB</name>
<sequence length="511" mass="51861">MSSILTNTSAMVALQTLKSINSGLSKVQSEISTGKTVSTARDNAAVWSISKVMESDVQGFKGISDSLALGSSTLTVAREASEKIQGLLTNIKTKVVSAQSENVPREKLQTDIDALKNQISGIVSAAQFGGLNLISGSDDVKFLASLNRSDAGISVTDINVARQDLGTAAGIYGGTTSLNANVVRVDNATDVSATGNTAVVTLGAANWATSSAQLTIGGTVVTYTATAGATDNSVALHFASAINALGLTGVSVADPGSTGVLTITSTRGFEGLAVKTEITGGTATMSITAVNGAAPSGTNTSSASTISQRAEQLLFSGSAAVNDGDGYRVAIGGQSFSYIAGKNETMEDVARGLKIAVDAGNLKGIATRVVEQPNGQWALSIDNNGSGSSTLSLNAVGNAGGKASGGLFGLDSIDVTTADGARKALENVETLINRSINAAAEFGSAQGRMDIQRGFVTALTDALTSGIGTLIDADMEEASARLQALQVQQQLGIQALSIANQQPQNLLALFR</sequence>
<evidence type="ECO:0000256" key="3">
    <source>
        <dbReference type="RuleBase" id="RU362073"/>
    </source>
</evidence>
<dbReference type="EMBL" id="JACDXX010000004">
    <property type="protein sequence ID" value="MCB5409581.1"/>
    <property type="molecule type" value="Genomic_DNA"/>
</dbReference>
<dbReference type="Gene3D" id="1.20.1330.10">
    <property type="entry name" value="f41 fragment of flagellin, N-terminal domain"/>
    <property type="match status" value="2"/>
</dbReference>
<keyword evidence="7" id="KW-1185">Reference proteome</keyword>
<evidence type="ECO:0000259" key="4">
    <source>
        <dbReference type="Pfam" id="PF00669"/>
    </source>
</evidence>
<evidence type="ECO:0000256" key="1">
    <source>
        <dbReference type="ARBA" id="ARBA00005709"/>
    </source>
</evidence>
<evidence type="ECO:0000313" key="7">
    <source>
        <dbReference type="Proteomes" id="UP001198571"/>
    </source>
</evidence>
<keyword evidence="3" id="KW-0964">Secreted</keyword>
<evidence type="ECO:0000313" key="6">
    <source>
        <dbReference type="EMBL" id="MCB5409581.1"/>
    </source>
</evidence>
<dbReference type="RefSeq" id="WP_226934487.1">
    <property type="nucleotide sequence ID" value="NZ_JACDXX010000004.1"/>
</dbReference>
<comment type="function">
    <text evidence="3">Flagellin is the subunit protein which polymerizes to form the filaments of bacterial flagella.</text>
</comment>
<evidence type="ECO:0000259" key="5">
    <source>
        <dbReference type="Pfam" id="PF00700"/>
    </source>
</evidence>
<dbReference type="InterPro" id="IPR001029">
    <property type="entry name" value="Flagellin_N"/>
</dbReference>
<feature type="domain" description="Flagellin N-terminal" evidence="4">
    <location>
        <begin position="4"/>
        <end position="137"/>
    </location>
</feature>
<dbReference type="SUPFAM" id="SSF64518">
    <property type="entry name" value="Phase 1 flagellin"/>
    <property type="match status" value="1"/>
</dbReference>
<feature type="domain" description="Flagellin C-terminal" evidence="5">
    <location>
        <begin position="425"/>
        <end position="510"/>
    </location>
</feature>
<dbReference type="PANTHER" id="PTHR42792:SF2">
    <property type="entry name" value="FLAGELLIN"/>
    <property type="match status" value="1"/>
</dbReference>
<comment type="subcellular location">
    <subcellularLocation>
        <location evidence="3">Secreted</location>
    </subcellularLocation>
    <subcellularLocation>
        <location evidence="3">Bacterial flagellum</location>
    </subcellularLocation>
</comment>
<keyword evidence="6" id="KW-0282">Flagellum</keyword>
<keyword evidence="6" id="KW-0969">Cilium</keyword>
<evidence type="ECO:0000256" key="2">
    <source>
        <dbReference type="ARBA" id="ARBA00023143"/>
    </source>
</evidence>
<dbReference type="Pfam" id="PF00669">
    <property type="entry name" value="Flagellin_N"/>
    <property type="match status" value="1"/>
</dbReference>
<organism evidence="6 7">
    <name type="scientific">Pseudogemmobacter faecipullorum</name>
    <dbReference type="NCBI Taxonomy" id="2755041"/>
    <lineage>
        <taxon>Bacteria</taxon>
        <taxon>Pseudomonadati</taxon>
        <taxon>Pseudomonadota</taxon>
        <taxon>Alphaproteobacteria</taxon>
        <taxon>Rhodobacterales</taxon>
        <taxon>Paracoccaceae</taxon>
        <taxon>Pseudogemmobacter</taxon>
    </lineage>
</organism>
<dbReference type="Proteomes" id="UP001198571">
    <property type="component" value="Unassembled WGS sequence"/>
</dbReference>
<dbReference type="Pfam" id="PF00700">
    <property type="entry name" value="Flagellin_C"/>
    <property type="match status" value="1"/>
</dbReference>
<accession>A0ABS8CJL9</accession>
<dbReference type="PANTHER" id="PTHR42792">
    <property type="entry name" value="FLAGELLIN"/>
    <property type="match status" value="1"/>
</dbReference>
<reference evidence="6 7" key="1">
    <citation type="submission" date="2020-07" db="EMBL/GenBank/DDBJ databases">
        <title>Pseudogemmobacter sp. nov., isolated from poultry manure in Taiwan.</title>
        <authorList>
            <person name="Lin S.-Y."/>
            <person name="Tang Y.-S."/>
            <person name="Young C.-C."/>
        </authorList>
    </citation>
    <scope>NUCLEOTIDE SEQUENCE [LARGE SCALE GENOMIC DNA]</scope>
    <source>
        <strain evidence="6 7">CC-YST710</strain>
    </source>
</reference>
<dbReference type="InterPro" id="IPR001492">
    <property type="entry name" value="Flagellin"/>
</dbReference>